<proteinExistence type="predicted"/>
<evidence type="ECO:0000313" key="2">
    <source>
        <dbReference type="Proteomes" id="UP000000420"/>
    </source>
</evidence>
<dbReference type="AlphaFoldDB" id="A0A0H2X2S3"/>
<name>A0A0H2X2S3_XANC8</name>
<gene>
    <name evidence="1" type="ordered locus">XC_0203</name>
</gene>
<reference evidence="1 2" key="1">
    <citation type="journal article" date="2005" name="Genome Res.">
        <title>Comparative and functional genomic analyses of the pathogenicity of phytopathogen Xanthomonas campestris pv. campestris.</title>
        <authorList>
            <person name="Qian W."/>
            <person name="Jia Y."/>
            <person name="Ren S.X."/>
            <person name="He Y.Q."/>
            <person name="Feng J.X."/>
            <person name="Lu L.F."/>
            <person name="Sun Q."/>
            <person name="Ying G."/>
            <person name="Tang D.J."/>
            <person name="Tang H."/>
            <person name="Wu W."/>
            <person name="Hao P."/>
            <person name="Wang L."/>
            <person name="Jiang B.L."/>
            <person name="Zeng S."/>
            <person name="Gu W.Y."/>
            <person name="Lu G."/>
            <person name="Rong L."/>
            <person name="Tian Y."/>
            <person name="Yao Z."/>
            <person name="Fu G."/>
            <person name="Chen B."/>
            <person name="Fang R."/>
            <person name="Qiang B."/>
            <person name="Chen Z."/>
            <person name="Zhao G.P."/>
            <person name="Tang J.L."/>
            <person name="He C."/>
        </authorList>
    </citation>
    <scope>NUCLEOTIDE SEQUENCE [LARGE SCALE GENOMIC DNA]</scope>
    <source>
        <strain evidence="1 2">8004</strain>
    </source>
</reference>
<protein>
    <submittedName>
        <fullName evidence="1">Uncharacterized protein</fullName>
    </submittedName>
</protein>
<dbReference type="HOGENOM" id="CLU_939942_0_0_6"/>
<dbReference type="EMBL" id="CP000050">
    <property type="protein sequence ID" value="AAY47290.1"/>
    <property type="molecule type" value="Genomic_DNA"/>
</dbReference>
<dbReference type="KEGG" id="xcb:XC_0203"/>
<accession>A0A0H2X2S3</accession>
<sequence length="301" mass="32809">MMGQPRIMSTTEHGMTAMGVLALELTGGTAPTRGALAPAQAGMLAERIGRDLAQWIPEVRALELSVAMAHFDPAEVLRPGWPLHRRLEELHARAPGRDEGPRVLAFGADAHGEIPLPFQADAQLTGGGLRVLPFLFSGDPQTLATVADAMEEVLLAQGMAQADTALLAQESFGARIEHARYLTGHDLAAMMSMQYDNQGLAPLWPLIEAALLAPQTEEWLDQAPEPVLRYVGGEVRIALFDPAGWCDHYAHERENCERLRGVYEQYLARQRQMAAVLEAHGLPVLYVHVEPGQDPRQALAA</sequence>
<evidence type="ECO:0000313" key="1">
    <source>
        <dbReference type="EMBL" id="AAY47290.1"/>
    </source>
</evidence>
<dbReference type="Proteomes" id="UP000000420">
    <property type="component" value="Chromosome"/>
</dbReference>
<organism evidence="1 2">
    <name type="scientific">Xanthomonas campestris pv. campestris (strain 8004)</name>
    <dbReference type="NCBI Taxonomy" id="314565"/>
    <lineage>
        <taxon>Bacteria</taxon>
        <taxon>Pseudomonadati</taxon>
        <taxon>Pseudomonadota</taxon>
        <taxon>Gammaproteobacteria</taxon>
        <taxon>Lysobacterales</taxon>
        <taxon>Lysobacteraceae</taxon>
        <taxon>Xanthomonas</taxon>
    </lineage>
</organism>